<name>A0A010SIL0_9PEZI</name>
<evidence type="ECO:0000259" key="8">
    <source>
        <dbReference type="PROSITE" id="PS50404"/>
    </source>
</evidence>
<feature type="region of interest" description="Disordered" evidence="6">
    <location>
        <begin position="731"/>
        <end position="822"/>
    </location>
</feature>
<dbReference type="HOGENOM" id="CLU_241318_0_0_1"/>
<feature type="compositionally biased region" description="Polar residues" evidence="6">
    <location>
        <begin position="691"/>
        <end position="702"/>
    </location>
</feature>
<feature type="region of interest" description="Disordered" evidence="6">
    <location>
        <begin position="104"/>
        <end position="124"/>
    </location>
</feature>
<sequence length="1686" mass="183494">MSSSTPTPPDTNGANSHKRPHSPDADSNGREGAADNSNVPKPKRLACMICRKRKLKCDGVRPSCSTCARLGHSCAYDEVRRKSGPKRGYVKALEERLKQVETLLKTQDPPPVPSNPSSNIPHNLDATAANRSRATAAPTSYSIPNPALGLGGDHDVDRWRFTGESPQAQNAAAPPMDDFNFNSSMSMGMSNAGSNFTWEMIGLGLEEPLPPQETIDELHQIFFEKVHPSVPMIHKYRYLAAMNLAPNQRPPVALRYAIWTLSCSITEKYLDLKDLFYQRARKYVEADYIKGYGEHMISVAHAQTHVLLASYEFKMMYFPRAWMSTGSAIRLCQMIGLHRLDGAGLDVKQCLPPPRDWTEREERRRTFWMAFCEDRYASIGTGWPMTVDEKDIMTNLPCTEESFDMSRPEQTQSLQDCMSPSGAGKLSSFGGIVLMACLFGRNLIHLHRPDPDDRDHDLNGEFWKRHRNMDNILLNTSLCLPSHLKLPIGLGNPNIVFTNMSIHTSTICLHQAAIFKADKNKLPASVSAESKVRCITAANEIASIMRMISHMDLSAMNPFISFCLYVAARVFVQYLKSRPDDSQTADSLRFLLSAMNALKRRNPLTESFLVQLDVDLEALAMRIPKLKTAFPRSGESPGSVNGGTAKSGAVCDDPEGVQGIMSYRNECHFMKTVDDDGNAANAPNIVEPGQNDESAPISASATTNLGGPGGWLSAEASLLYGSNSTNNLPLHGSSLTPSSGSMYDKSGSSSGRVTGFGQSESSGDNNMSGSPDGDQSNRPTPNSTASDPRVSMAGGLDGSGRNSFDTNSATAQSNNNARGSADANANYFNDAGGFGIRTGLTPNQRFSMPDTPGADFGMPNGWGDLQGQTGMTPVAEGCEQISGPSSRRRGRHNALKQQHAASFLTPARVRQMLAGPSSPFEVSPASRGETIPPHSLHPAAQQLQQQQQPPPPPPFATGADAGAVTHFRPGSGPPNTGSSIDMSGMEAHQSVFHSELSRDEDVHMPSVADRQTEQQQQHAVVVPGVGGSGFGPTGPSPSNLSQQPVHGPVMEPSPVQHGHFGILTPGLAMPEAITIETGESLVGPAGFIPIDGTTTPGWRPHGSLLSTKWVLDPPNLDEWRQKLFDADGLIILTHEQFETYFPHVDNVYSHRSTQNYKKKPFISHYWDCRLKGRPPGTKKSDDPTKKRRNRVSRKLNLCDVKIKITEYFPGATLHDVDDGTYVPLNGGQALNGAHTVLAPPGERELRVAPATPNNLPAPGQKFWTVQRVNGHISVSGIPGPHQHTLAKSDEVKKNSIQRYLAKHKTDAAKNDGPRKATGRAHWTIKKHEKESDLKLYSACYCPFSQSVWIALEAKGLAYQYCEEDPYKVAASQPLLEANPRGTVPAIRQGDWACADSGVILEYINARLAPAFYRLLRSPDPTLRPQYIERLQNAIKDLVLAADEQGPFFLGNTMSLVDVHFAPFAVRLSRVLQPLCGWPAPAPGLRWAKWLDALESNVHVQATTSGKAVYAETAEFLQVALDPDGQLSILRYGLIPNCLKHSVSWIRCLRRRRRHPPPLQIVPLLLDGNHLAQLPRPLAPLPQLLKRLLLEHTPPGVLVNDPPLRVGQVGPGEDGTDGDKGAKEQKDEPLPVDGGVGRVDAVHDEEGHDAAQLAGGGGDAVAGAAVAGWENLGWDDESQGVCPWGIR</sequence>
<proteinExistence type="predicted"/>
<dbReference type="InterPro" id="IPR001138">
    <property type="entry name" value="Zn2Cys6_DnaBD"/>
</dbReference>
<dbReference type="GO" id="GO:0005634">
    <property type="term" value="C:nucleus"/>
    <property type="evidence" value="ECO:0007669"/>
    <property type="project" value="UniProtKB-SubCell"/>
</dbReference>
<feature type="compositionally biased region" description="Low complexity" evidence="6">
    <location>
        <begin position="115"/>
        <end position="124"/>
    </location>
</feature>
<feature type="region of interest" description="Disordered" evidence="6">
    <location>
        <begin position="631"/>
        <end position="651"/>
    </location>
</feature>
<evidence type="ECO:0000256" key="5">
    <source>
        <dbReference type="ARBA" id="ARBA00023242"/>
    </source>
</evidence>
<comment type="subcellular location">
    <subcellularLocation>
        <location evidence="1">Nucleus</location>
    </subcellularLocation>
</comment>
<keyword evidence="2" id="KW-0479">Metal-binding</keyword>
<dbReference type="Gene3D" id="1.20.1050.10">
    <property type="match status" value="1"/>
</dbReference>
<dbReference type="InterPro" id="IPR036864">
    <property type="entry name" value="Zn2-C6_fun-type_DNA-bd_sf"/>
</dbReference>
<dbReference type="CDD" id="cd00067">
    <property type="entry name" value="GAL4"/>
    <property type="match status" value="1"/>
</dbReference>
<dbReference type="Pfam" id="PF13417">
    <property type="entry name" value="GST_N_3"/>
    <property type="match status" value="1"/>
</dbReference>
<dbReference type="InterPro" id="IPR004045">
    <property type="entry name" value="Glutathione_S-Trfase_N"/>
</dbReference>
<dbReference type="PROSITE" id="PS00463">
    <property type="entry name" value="ZN2_CY6_FUNGAL_1"/>
    <property type="match status" value="1"/>
</dbReference>
<dbReference type="Gene3D" id="4.10.240.10">
    <property type="entry name" value="Zn(2)-C6 fungal-type DNA-binding domain"/>
    <property type="match status" value="1"/>
</dbReference>
<dbReference type="SUPFAM" id="SSF57701">
    <property type="entry name" value="Zn2/Cys6 DNA-binding domain"/>
    <property type="match status" value="1"/>
</dbReference>
<dbReference type="Pfam" id="PF04082">
    <property type="entry name" value="Fungal_trans"/>
    <property type="match status" value="1"/>
</dbReference>
<evidence type="ECO:0000256" key="1">
    <source>
        <dbReference type="ARBA" id="ARBA00004123"/>
    </source>
</evidence>
<dbReference type="Proteomes" id="UP000020467">
    <property type="component" value="Unassembled WGS sequence"/>
</dbReference>
<feature type="domain" description="Zn(2)-C6 fungal-type" evidence="7">
    <location>
        <begin position="46"/>
        <end position="76"/>
    </location>
</feature>
<dbReference type="PANTHER" id="PTHR47338:SF10">
    <property type="entry name" value="TRANSCRIPTION FACTOR DOMAIN-CONTAINING PROTEIN-RELATED"/>
    <property type="match status" value="1"/>
</dbReference>
<evidence type="ECO:0000256" key="3">
    <source>
        <dbReference type="ARBA" id="ARBA00023015"/>
    </source>
</evidence>
<feature type="compositionally biased region" description="Low complexity" evidence="6">
    <location>
        <begin position="806"/>
        <end position="817"/>
    </location>
</feature>
<dbReference type="CDD" id="cd00570">
    <property type="entry name" value="GST_N_family"/>
    <property type="match status" value="1"/>
</dbReference>
<dbReference type="SMART" id="SM00066">
    <property type="entry name" value="GAL4"/>
    <property type="match status" value="1"/>
</dbReference>
<dbReference type="PROSITE" id="PS50404">
    <property type="entry name" value="GST_NTER"/>
    <property type="match status" value="1"/>
</dbReference>
<dbReference type="Pfam" id="PF00172">
    <property type="entry name" value="Zn_clus"/>
    <property type="match status" value="1"/>
</dbReference>
<feature type="compositionally biased region" description="Basic and acidic residues" evidence="6">
    <location>
        <begin position="1616"/>
        <end position="1628"/>
    </location>
</feature>
<dbReference type="SUPFAM" id="SSF52833">
    <property type="entry name" value="Thioredoxin-like"/>
    <property type="match status" value="1"/>
</dbReference>
<dbReference type="InterPro" id="IPR007219">
    <property type="entry name" value="XnlR_reg_dom"/>
</dbReference>
<feature type="compositionally biased region" description="Polar residues" evidence="6">
    <location>
        <begin position="1"/>
        <end position="15"/>
    </location>
</feature>
<feature type="region of interest" description="Disordered" evidence="6">
    <location>
        <begin position="1599"/>
        <end position="1638"/>
    </location>
</feature>
<dbReference type="OrthoDB" id="5600212at2759"/>
<accession>A0A010SIL0</accession>
<evidence type="ECO:0000256" key="2">
    <source>
        <dbReference type="ARBA" id="ARBA00022723"/>
    </source>
</evidence>
<evidence type="ECO:0000259" key="7">
    <source>
        <dbReference type="PROSITE" id="PS50048"/>
    </source>
</evidence>
<gene>
    <name evidence="9" type="ORF">CFIO01_08122</name>
</gene>
<keyword evidence="10" id="KW-1185">Reference proteome</keyword>
<evidence type="ECO:0000313" key="10">
    <source>
        <dbReference type="Proteomes" id="UP000020467"/>
    </source>
</evidence>
<evidence type="ECO:0000256" key="6">
    <source>
        <dbReference type="SAM" id="MobiDB-lite"/>
    </source>
</evidence>
<dbReference type="InterPro" id="IPR036249">
    <property type="entry name" value="Thioredoxin-like_sf"/>
</dbReference>
<dbReference type="EMBL" id="JARH01000150">
    <property type="protein sequence ID" value="EXF84668.1"/>
    <property type="molecule type" value="Genomic_DNA"/>
</dbReference>
<feature type="region of interest" description="Disordered" evidence="6">
    <location>
        <begin position="1"/>
        <end position="40"/>
    </location>
</feature>
<evidence type="ECO:0000256" key="4">
    <source>
        <dbReference type="ARBA" id="ARBA00023163"/>
    </source>
</evidence>
<dbReference type="PANTHER" id="PTHR47338">
    <property type="entry name" value="ZN(II)2CYS6 TRANSCRIPTION FACTOR (EUROFUNG)-RELATED"/>
    <property type="match status" value="1"/>
</dbReference>
<feature type="region of interest" description="Disordered" evidence="6">
    <location>
        <begin position="915"/>
        <end position="1049"/>
    </location>
</feature>
<keyword evidence="3" id="KW-0805">Transcription regulation</keyword>
<reference evidence="9 10" key="1">
    <citation type="submission" date="2014-02" db="EMBL/GenBank/DDBJ databases">
        <title>The genome sequence of Colletotrichum fioriniae PJ7.</title>
        <authorList>
            <person name="Baroncelli R."/>
            <person name="Thon M.R."/>
        </authorList>
    </citation>
    <scope>NUCLEOTIDE SEQUENCE [LARGE SCALE GENOMIC DNA]</scope>
    <source>
        <strain evidence="9 10">PJ7</strain>
    </source>
</reference>
<dbReference type="SUPFAM" id="SSF47616">
    <property type="entry name" value="GST C-terminal domain-like"/>
    <property type="match status" value="1"/>
</dbReference>
<dbReference type="GO" id="GO:0008270">
    <property type="term" value="F:zinc ion binding"/>
    <property type="evidence" value="ECO:0007669"/>
    <property type="project" value="InterPro"/>
</dbReference>
<protein>
    <submittedName>
        <fullName evidence="9">Fungal specific transcription factor</fullName>
    </submittedName>
</protein>
<feature type="region of interest" description="Disordered" evidence="6">
    <location>
        <begin position="674"/>
        <end position="702"/>
    </location>
</feature>
<dbReference type="GO" id="GO:0003677">
    <property type="term" value="F:DNA binding"/>
    <property type="evidence" value="ECO:0007669"/>
    <property type="project" value="InterPro"/>
</dbReference>
<dbReference type="InterPro" id="IPR036282">
    <property type="entry name" value="Glutathione-S-Trfase_C_sf"/>
</dbReference>
<keyword evidence="4" id="KW-0804">Transcription</keyword>
<dbReference type="InterPro" id="IPR050815">
    <property type="entry name" value="TF_fung"/>
</dbReference>
<dbReference type="GO" id="GO:0006351">
    <property type="term" value="P:DNA-templated transcription"/>
    <property type="evidence" value="ECO:0007669"/>
    <property type="project" value="InterPro"/>
</dbReference>
<organism evidence="9 10">
    <name type="scientific">Colletotrichum fioriniae PJ7</name>
    <dbReference type="NCBI Taxonomy" id="1445577"/>
    <lineage>
        <taxon>Eukaryota</taxon>
        <taxon>Fungi</taxon>
        <taxon>Dikarya</taxon>
        <taxon>Ascomycota</taxon>
        <taxon>Pezizomycotina</taxon>
        <taxon>Sordariomycetes</taxon>
        <taxon>Hypocreomycetidae</taxon>
        <taxon>Glomerellales</taxon>
        <taxon>Glomerellaceae</taxon>
        <taxon>Colletotrichum</taxon>
        <taxon>Colletotrichum acutatum species complex</taxon>
    </lineage>
</organism>
<evidence type="ECO:0000313" key="9">
    <source>
        <dbReference type="EMBL" id="EXF84668.1"/>
    </source>
</evidence>
<dbReference type="PROSITE" id="PS50048">
    <property type="entry name" value="ZN2_CY6_FUNGAL_2"/>
    <property type="match status" value="1"/>
</dbReference>
<dbReference type="KEGG" id="cfj:CFIO01_08122"/>
<feature type="compositionally biased region" description="Polar residues" evidence="6">
    <location>
        <begin position="756"/>
        <end position="786"/>
    </location>
</feature>
<comment type="caution">
    <text evidence="9">The sequence shown here is derived from an EMBL/GenBank/DDBJ whole genome shotgun (WGS) entry which is preliminary data.</text>
</comment>
<feature type="compositionally biased region" description="Basic and acidic residues" evidence="6">
    <location>
        <begin position="21"/>
        <end position="33"/>
    </location>
</feature>
<dbReference type="eggNOG" id="ENOG502QVC1">
    <property type="taxonomic scope" value="Eukaryota"/>
</dbReference>
<dbReference type="SMART" id="SM00906">
    <property type="entry name" value="Fungal_trans"/>
    <property type="match status" value="1"/>
</dbReference>
<feature type="domain" description="GST N-terminal" evidence="8">
    <location>
        <begin position="1331"/>
        <end position="1411"/>
    </location>
</feature>
<dbReference type="GO" id="GO:0000981">
    <property type="term" value="F:DNA-binding transcription factor activity, RNA polymerase II-specific"/>
    <property type="evidence" value="ECO:0007669"/>
    <property type="project" value="InterPro"/>
</dbReference>
<dbReference type="CDD" id="cd12148">
    <property type="entry name" value="fungal_TF_MHR"/>
    <property type="match status" value="1"/>
</dbReference>
<keyword evidence="5" id="KW-0539">Nucleus</keyword>
<dbReference type="CDD" id="cd00299">
    <property type="entry name" value="GST_C_family"/>
    <property type="match status" value="1"/>
</dbReference>
<feature type="compositionally biased region" description="Low complexity" evidence="6">
    <location>
        <begin position="738"/>
        <end position="751"/>
    </location>
</feature>
<feature type="compositionally biased region" description="Low complexity" evidence="6">
    <location>
        <begin position="938"/>
        <end position="947"/>
    </location>
</feature>
<dbReference type="Gene3D" id="3.40.30.10">
    <property type="entry name" value="Glutaredoxin"/>
    <property type="match status" value="1"/>
</dbReference>